<name>D9PNJ0_9ZZZZ</name>
<feature type="non-terminal residue" evidence="1">
    <location>
        <position position="75"/>
    </location>
</feature>
<organism evidence="1">
    <name type="scientific">sediment metagenome</name>
    <dbReference type="NCBI Taxonomy" id="749907"/>
    <lineage>
        <taxon>unclassified sequences</taxon>
        <taxon>metagenomes</taxon>
        <taxon>ecological metagenomes</taxon>
    </lineage>
</organism>
<sequence length="75" mass="8285">MSTTFIDTLHDPAVRDLAWAIGSPGLIDASHPDYKNHVVDDLWCSAQLQASAAWLTDLNLSPQTLHNYIAARPTR</sequence>
<protein>
    <submittedName>
        <fullName evidence="1">Uncharacterized protein</fullName>
    </submittedName>
</protein>
<accession>D9PNJ0</accession>
<reference evidence="1" key="2">
    <citation type="journal article" date="2011" name="Microb. Ecol.">
        <title>Taxonomic and Functional Metagenomic Profiling of the Microbial Community in the Anoxic Sediment of a Sub-saline Shallow Lake (Laguna de Carrizo, Central Spain).</title>
        <authorList>
            <person name="Ferrer M."/>
            <person name="Guazzaroni M.E."/>
            <person name="Richter M."/>
            <person name="Garcia-Salamanca A."/>
            <person name="Yarza P."/>
            <person name="Suarez-Suarez A."/>
            <person name="Solano J."/>
            <person name="Alcaide M."/>
            <person name="van Dillewijn P."/>
            <person name="Molina-Henares M.A."/>
            <person name="Lopez-Cortes N."/>
            <person name="Al-Ramahi Y."/>
            <person name="Guerrero C."/>
            <person name="Acosta A."/>
            <person name="de Eugenio L.I."/>
            <person name="Martinez V."/>
            <person name="Marques S."/>
            <person name="Rojo F."/>
            <person name="Santero E."/>
            <person name="Genilloud O."/>
            <person name="Perez-Perez J."/>
            <person name="Rossello-Mora R."/>
            <person name="Ramos J.L."/>
        </authorList>
    </citation>
    <scope>NUCLEOTIDE SEQUENCE</scope>
</reference>
<dbReference type="AlphaFoldDB" id="D9PNJ0"/>
<reference evidence="1" key="1">
    <citation type="submission" date="2010-07" db="EMBL/GenBank/DDBJ databases">
        <authorList>
            <consortium name="CONSOLIDER consortium CSD2007-00005"/>
            <person name="Guazzaroni M.-E."/>
            <person name="Richter M."/>
            <person name="Garcia-Salamanca A."/>
            <person name="Yarza P."/>
            <person name="Ferrer M."/>
        </authorList>
    </citation>
    <scope>NUCLEOTIDE SEQUENCE</scope>
</reference>
<evidence type="ECO:0000313" key="1">
    <source>
        <dbReference type="EMBL" id="EFK94876.1"/>
    </source>
</evidence>
<dbReference type="Pfam" id="PF08907">
    <property type="entry name" value="DUF1853"/>
    <property type="match status" value="1"/>
</dbReference>
<dbReference type="EMBL" id="ADZX01000967">
    <property type="protein sequence ID" value="EFK94876.1"/>
    <property type="molecule type" value="Genomic_DNA"/>
</dbReference>
<dbReference type="InterPro" id="IPR015003">
    <property type="entry name" value="DUF1853"/>
</dbReference>
<proteinExistence type="predicted"/>
<comment type="caution">
    <text evidence="1">The sequence shown here is derived from an EMBL/GenBank/DDBJ whole genome shotgun (WGS) entry which is preliminary data.</text>
</comment>
<gene>
    <name evidence="1" type="ORF">LDC_3123</name>
</gene>